<sequence length="63" mass="6640">MFAADIRNGAREHRFLWAQIRPPPIPVGASLLAKASAHSTSPLADPPLSRASSLPQGIPVGSR</sequence>
<dbReference type="KEGG" id="pvk:EPZ47_10560"/>
<reference evidence="2 3" key="1">
    <citation type="journal article" date="2019" name="Front. Microbiol.">
        <title>In silico and Genetic Analyses of Cyclic Lipopeptide Synthetic Gene Clusters in Pseudomonas sp. 11K1.</title>
        <authorList>
            <person name="Zhao H."/>
            <person name="Liu Y.P."/>
            <person name="Zhang L.Q."/>
        </authorList>
    </citation>
    <scope>NUCLEOTIDE SEQUENCE [LARGE SCALE GENOMIC DNA]</scope>
    <source>
        <strain evidence="2 3">11K1</strain>
    </source>
</reference>
<organism evidence="2 3">
    <name type="scientific">Pseudomonas viciae</name>
    <dbReference type="NCBI Taxonomy" id="2505979"/>
    <lineage>
        <taxon>Bacteria</taxon>
        <taxon>Pseudomonadati</taxon>
        <taxon>Pseudomonadota</taxon>
        <taxon>Gammaproteobacteria</taxon>
        <taxon>Pseudomonadales</taxon>
        <taxon>Pseudomonadaceae</taxon>
        <taxon>Pseudomonas</taxon>
    </lineage>
</organism>
<evidence type="ECO:0000313" key="3">
    <source>
        <dbReference type="Proteomes" id="UP000296468"/>
    </source>
</evidence>
<protein>
    <submittedName>
        <fullName evidence="2">Uncharacterized protein</fullName>
    </submittedName>
</protein>
<feature type="region of interest" description="Disordered" evidence="1">
    <location>
        <begin position="36"/>
        <end position="63"/>
    </location>
</feature>
<evidence type="ECO:0000313" key="2">
    <source>
        <dbReference type="EMBL" id="QBZ89140.1"/>
    </source>
</evidence>
<name>A0A4P7PEU5_9PSED</name>
<accession>A0A4P7PEU5</accession>
<proteinExistence type="predicted"/>
<evidence type="ECO:0000256" key="1">
    <source>
        <dbReference type="SAM" id="MobiDB-lite"/>
    </source>
</evidence>
<dbReference type="Proteomes" id="UP000296468">
    <property type="component" value="Chromosome"/>
</dbReference>
<dbReference type="AlphaFoldDB" id="A0A4P7PEU5"/>
<dbReference type="EMBL" id="CP035088">
    <property type="protein sequence ID" value="QBZ89140.1"/>
    <property type="molecule type" value="Genomic_DNA"/>
</dbReference>
<gene>
    <name evidence="2" type="ORF">EPZ47_10560</name>
</gene>